<dbReference type="SUPFAM" id="SSF51445">
    <property type="entry name" value="(Trans)glycosidases"/>
    <property type="match status" value="1"/>
</dbReference>
<reference evidence="5" key="1">
    <citation type="journal article" date="2023" name="Plant J.">
        <title>The genome of the king protea, Protea cynaroides.</title>
        <authorList>
            <person name="Chang J."/>
            <person name="Duong T.A."/>
            <person name="Schoeman C."/>
            <person name="Ma X."/>
            <person name="Roodt D."/>
            <person name="Barker N."/>
            <person name="Li Z."/>
            <person name="Van de Peer Y."/>
            <person name="Mizrachi E."/>
        </authorList>
    </citation>
    <scope>NUCLEOTIDE SEQUENCE</scope>
    <source>
        <tissue evidence="5">Young leaves</tissue>
    </source>
</reference>
<comment type="similarity">
    <text evidence="1 3">Belongs to the glycosyl hydrolase 1 family.</text>
</comment>
<proteinExistence type="inferred from homology"/>
<evidence type="ECO:0000256" key="3">
    <source>
        <dbReference type="RuleBase" id="RU003690"/>
    </source>
</evidence>
<keyword evidence="6" id="KW-1185">Reference proteome</keyword>
<dbReference type="PRINTS" id="PR00131">
    <property type="entry name" value="GLHYDRLASE1"/>
</dbReference>
<dbReference type="InterPro" id="IPR033132">
    <property type="entry name" value="GH_1_N_CS"/>
</dbReference>
<dbReference type="Proteomes" id="UP001141806">
    <property type="component" value="Unassembled WGS sequence"/>
</dbReference>
<dbReference type="InterPro" id="IPR001360">
    <property type="entry name" value="Glyco_hydro_1"/>
</dbReference>
<dbReference type="PANTHER" id="PTHR10353">
    <property type="entry name" value="GLYCOSYL HYDROLASE"/>
    <property type="match status" value="1"/>
</dbReference>
<organism evidence="5 6">
    <name type="scientific">Protea cynaroides</name>
    <dbReference type="NCBI Taxonomy" id="273540"/>
    <lineage>
        <taxon>Eukaryota</taxon>
        <taxon>Viridiplantae</taxon>
        <taxon>Streptophyta</taxon>
        <taxon>Embryophyta</taxon>
        <taxon>Tracheophyta</taxon>
        <taxon>Spermatophyta</taxon>
        <taxon>Magnoliopsida</taxon>
        <taxon>Proteales</taxon>
        <taxon>Proteaceae</taxon>
        <taxon>Protea</taxon>
    </lineage>
</organism>
<evidence type="ECO:0000313" key="6">
    <source>
        <dbReference type="Proteomes" id="UP001141806"/>
    </source>
</evidence>
<evidence type="ECO:0000256" key="2">
    <source>
        <dbReference type="ARBA" id="ARBA00022801"/>
    </source>
</evidence>
<evidence type="ECO:0008006" key="7">
    <source>
        <dbReference type="Google" id="ProtNLM"/>
    </source>
</evidence>
<dbReference type="PROSITE" id="PS00653">
    <property type="entry name" value="GLYCOSYL_HYDROL_F1_2"/>
    <property type="match status" value="1"/>
</dbReference>
<evidence type="ECO:0000313" key="5">
    <source>
        <dbReference type="EMBL" id="KAJ4961562.1"/>
    </source>
</evidence>
<feature type="chain" id="PRO_5040410779" description="Beta-glucosidase" evidence="4">
    <location>
        <begin position="21"/>
        <end position="370"/>
    </location>
</feature>
<evidence type="ECO:0000256" key="1">
    <source>
        <dbReference type="ARBA" id="ARBA00010838"/>
    </source>
</evidence>
<gene>
    <name evidence="5" type="ORF">NE237_021472</name>
</gene>
<evidence type="ECO:0000256" key="4">
    <source>
        <dbReference type="SAM" id="SignalP"/>
    </source>
</evidence>
<dbReference type="OrthoDB" id="65569at2759"/>
<sequence>MEKALFIAFWVVQLIPFTTCLLHRSQFPPTFLFGTATSAYQVEGSYLEDNKSCSNWDIFTHLPGKIKDGSNGDVAVDHYHRYKVKQGGMIGIVINSIWYEPLRNTSLDHSAAQRALAFYNAWILDPIIYGEYPPEMRRILGRRLPKFSPKEKQKLKNKLDFFGINYYTSLYAKDCLFSQCNSFTSQTDGFVLTTAERDGIPIGPPTAMQEINVVPSGMEKIIMYYKDRYKNIPMFITENGYPDGNSPSTSMDDFIIDTNRVEYLNAHLTSLTKALRNGADVRGYFIWSLLDNFEWTFGFTLRFGLHYVDYKTLERVPKLSAMWYKQFLGGLKMENPKIIGCMQDNYYFFSQLPYAINCQNMDNHSGLEYG</sequence>
<dbReference type="GO" id="GO:0008422">
    <property type="term" value="F:beta-glucosidase activity"/>
    <property type="evidence" value="ECO:0007669"/>
    <property type="project" value="TreeGrafter"/>
</dbReference>
<dbReference type="AlphaFoldDB" id="A0A9Q0K3K1"/>
<dbReference type="PANTHER" id="PTHR10353:SF236">
    <property type="entry name" value="BETA-GLUCOSIDASE 18"/>
    <property type="match status" value="1"/>
</dbReference>
<accession>A0A9Q0K3K1</accession>
<dbReference type="Gene3D" id="3.20.20.80">
    <property type="entry name" value="Glycosidases"/>
    <property type="match status" value="2"/>
</dbReference>
<keyword evidence="2" id="KW-0378">Hydrolase</keyword>
<dbReference type="Pfam" id="PF00232">
    <property type="entry name" value="Glyco_hydro_1"/>
    <property type="match status" value="2"/>
</dbReference>
<keyword evidence="4" id="KW-0732">Signal</keyword>
<comment type="caution">
    <text evidence="5">The sequence shown here is derived from an EMBL/GenBank/DDBJ whole genome shotgun (WGS) entry which is preliminary data.</text>
</comment>
<dbReference type="EMBL" id="JAMYWD010000009">
    <property type="protein sequence ID" value="KAJ4961562.1"/>
    <property type="molecule type" value="Genomic_DNA"/>
</dbReference>
<dbReference type="InterPro" id="IPR017853">
    <property type="entry name" value="GH"/>
</dbReference>
<feature type="signal peptide" evidence="4">
    <location>
        <begin position="1"/>
        <end position="20"/>
    </location>
</feature>
<name>A0A9Q0K3K1_9MAGN</name>
<protein>
    <recommendedName>
        <fullName evidence="7">Beta-glucosidase</fullName>
    </recommendedName>
</protein>
<dbReference type="GO" id="GO:0005975">
    <property type="term" value="P:carbohydrate metabolic process"/>
    <property type="evidence" value="ECO:0007669"/>
    <property type="project" value="InterPro"/>
</dbReference>